<gene>
    <name evidence="1" type="ORF">ACH5RR_006660</name>
</gene>
<accession>A0ABD3APP1</accession>
<sequence length="199" mass="22616">MNKLRHLHVTGMAVACSLPSGDLENSNKLHNLDTFSTVNVSLKQSLEEIVRKIPNICRLEIKLSQAKESFNRTLVLDSLSQLESLESLEVFPLNELLSHSIDYYFPSPLKDLTLNQLHLPWSKISLIEELPNLEVLKLLIDSFVGTRWDMKGRFPKLRFLSSVNLGVVEWTDTDCDGDCFPSLQKLLLIEVSLKVEILV</sequence>
<keyword evidence="2" id="KW-1185">Reference proteome</keyword>
<name>A0ABD3APP1_9GENT</name>
<dbReference type="SUPFAM" id="SSF52058">
    <property type="entry name" value="L domain-like"/>
    <property type="match status" value="1"/>
</dbReference>
<dbReference type="Gene3D" id="3.80.10.10">
    <property type="entry name" value="Ribonuclease Inhibitor"/>
    <property type="match status" value="1"/>
</dbReference>
<proteinExistence type="predicted"/>
<dbReference type="PANTHER" id="PTHR15140">
    <property type="entry name" value="TUBULIN-SPECIFIC CHAPERONE E"/>
    <property type="match status" value="1"/>
</dbReference>
<dbReference type="EMBL" id="JBJUIK010000003">
    <property type="protein sequence ID" value="KAL3533139.1"/>
    <property type="molecule type" value="Genomic_DNA"/>
</dbReference>
<dbReference type="Proteomes" id="UP001630127">
    <property type="component" value="Unassembled WGS sequence"/>
</dbReference>
<comment type="caution">
    <text evidence="1">The sequence shown here is derived from an EMBL/GenBank/DDBJ whole genome shotgun (WGS) entry which is preliminary data.</text>
</comment>
<protein>
    <submittedName>
        <fullName evidence="1">Uncharacterized protein</fullName>
    </submittedName>
</protein>
<dbReference type="PROSITE" id="PS51257">
    <property type="entry name" value="PROKAR_LIPOPROTEIN"/>
    <property type="match status" value="1"/>
</dbReference>
<evidence type="ECO:0000313" key="2">
    <source>
        <dbReference type="Proteomes" id="UP001630127"/>
    </source>
</evidence>
<dbReference type="InterPro" id="IPR032675">
    <property type="entry name" value="LRR_dom_sf"/>
</dbReference>
<evidence type="ECO:0000313" key="1">
    <source>
        <dbReference type="EMBL" id="KAL3533139.1"/>
    </source>
</evidence>
<dbReference type="AlphaFoldDB" id="A0ABD3APP1"/>
<organism evidence="1 2">
    <name type="scientific">Cinchona calisaya</name>
    <dbReference type="NCBI Taxonomy" id="153742"/>
    <lineage>
        <taxon>Eukaryota</taxon>
        <taxon>Viridiplantae</taxon>
        <taxon>Streptophyta</taxon>
        <taxon>Embryophyta</taxon>
        <taxon>Tracheophyta</taxon>
        <taxon>Spermatophyta</taxon>
        <taxon>Magnoliopsida</taxon>
        <taxon>eudicotyledons</taxon>
        <taxon>Gunneridae</taxon>
        <taxon>Pentapetalae</taxon>
        <taxon>asterids</taxon>
        <taxon>lamiids</taxon>
        <taxon>Gentianales</taxon>
        <taxon>Rubiaceae</taxon>
        <taxon>Cinchonoideae</taxon>
        <taxon>Cinchoneae</taxon>
        <taxon>Cinchona</taxon>
    </lineage>
</organism>
<reference evidence="1 2" key="1">
    <citation type="submission" date="2024-11" db="EMBL/GenBank/DDBJ databases">
        <title>A near-complete genome assembly of Cinchona calisaya.</title>
        <authorList>
            <person name="Lian D.C."/>
            <person name="Zhao X.W."/>
            <person name="Wei L."/>
        </authorList>
    </citation>
    <scope>NUCLEOTIDE SEQUENCE [LARGE SCALE GENOMIC DNA]</scope>
    <source>
        <tissue evidence="1">Nenye</tissue>
    </source>
</reference>
<dbReference type="PANTHER" id="PTHR15140:SF33">
    <property type="entry name" value="LATE BLIGHT RESISTANCE PROTEIN HOMOLOG R1A-3 ISOFORM X1"/>
    <property type="match status" value="1"/>
</dbReference>